<gene>
    <name evidence="1" type="ORF">IPV69_25705</name>
</gene>
<protein>
    <submittedName>
        <fullName evidence="1">NRDE family protein</fullName>
    </submittedName>
</protein>
<proteinExistence type="predicted"/>
<dbReference type="RefSeq" id="WP_206292594.1">
    <property type="nucleotide sequence ID" value="NZ_CP063458.1"/>
</dbReference>
<dbReference type="Pfam" id="PF05742">
    <property type="entry name" value="TANGO2"/>
    <property type="match status" value="1"/>
</dbReference>
<accession>A0A7M2WVG9</accession>
<dbReference type="InterPro" id="IPR008551">
    <property type="entry name" value="TANGO2"/>
</dbReference>
<evidence type="ECO:0000313" key="2">
    <source>
        <dbReference type="Proteomes" id="UP000593765"/>
    </source>
</evidence>
<dbReference type="EMBL" id="CP063458">
    <property type="protein sequence ID" value="QOV89547.1"/>
    <property type="molecule type" value="Genomic_DNA"/>
</dbReference>
<sequence>MTLLRLSFGYRMVCNRDEARGRAPAIGPAVFTAGARQAVWPVDPVGGGTWAGMNDAGLAAALLNANPPTPHNPPIAANGAPSRGSILPLLLQSGTIEEATSRLQRFDPAPFAPFQLLITDGRRTIRADWRRSGWQPMLAPLGDAPILLTSSGLGDELVAGPRAELLRSFFGGNAATLDDRERVRLQDSYHSHAWPTSTHTSVLMSRADARTVSRTSIVIDEARAEMTYQPFDGQGDAGAVERVALPRTSVARASLACRAEPKLLATANV</sequence>
<reference evidence="1 2" key="1">
    <citation type="submission" date="2020-10" db="EMBL/GenBank/DDBJ databases">
        <title>Wide distribution of Phycisphaera-like planctomycetes from WD2101 soil group in peatlands and genome analysis of the first cultivated representative.</title>
        <authorList>
            <person name="Dedysh S.N."/>
            <person name="Beletsky A.V."/>
            <person name="Ivanova A."/>
            <person name="Kulichevskaya I.S."/>
            <person name="Suzina N.E."/>
            <person name="Philippov D.A."/>
            <person name="Rakitin A.L."/>
            <person name="Mardanov A.V."/>
            <person name="Ravin N.V."/>
        </authorList>
    </citation>
    <scope>NUCLEOTIDE SEQUENCE [LARGE SCALE GENOMIC DNA]</scope>
    <source>
        <strain evidence="1 2">M1803</strain>
    </source>
</reference>
<organism evidence="1 2">
    <name type="scientific">Humisphaera borealis</name>
    <dbReference type="NCBI Taxonomy" id="2807512"/>
    <lineage>
        <taxon>Bacteria</taxon>
        <taxon>Pseudomonadati</taxon>
        <taxon>Planctomycetota</taxon>
        <taxon>Phycisphaerae</taxon>
        <taxon>Tepidisphaerales</taxon>
        <taxon>Tepidisphaeraceae</taxon>
        <taxon>Humisphaera</taxon>
    </lineage>
</organism>
<keyword evidence="2" id="KW-1185">Reference proteome</keyword>
<dbReference type="Gene3D" id="3.60.60.10">
    <property type="entry name" value="Penicillin V Acylase, Chain A"/>
    <property type="match status" value="1"/>
</dbReference>
<dbReference type="Proteomes" id="UP000593765">
    <property type="component" value="Chromosome"/>
</dbReference>
<dbReference type="KEGG" id="hbs:IPV69_25705"/>
<name>A0A7M2WVG9_9BACT</name>
<dbReference type="AlphaFoldDB" id="A0A7M2WVG9"/>
<evidence type="ECO:0000313" key="1">
    <source>
        <dbReference type="EMBL" id="QOV89547.1"/>
    </source>
</evidence>